<keyword evidence="3 6" id="KW-0378">Hydrolase</keyword>
<keyword evidence="6" id="KW-0408">Iron</keyword>
<dbReference type="EC" id="5.6.2.3" evidence="6"/>
<dbReference type="GO" id="GO:0043139">
    <property type="term" value="F:5'-3' DNA helicase activity"/>
    <property type="evidence" value="ECO:0007669"/>
    <property type="project" value="UniProtKB-UniRule"/>
</dbReference>
<dbReference type="InterPro" id="IPR039000">
    <property type="entry name" value="DinG_proteobact"/>
</dbReference>
<keyword evidence="6" id="KW-0411">Iron-sulfur</keyword>
<keyword evidence="1 6" id="KW-0004">4Fe-4S</keyword>
<dbReference type="GO" id="GO:0051539">
    <property type="term" value="F:4 iron, 4 sulfur cluster binding"/>
    <property type="evidence" value="ECO:0007669"/>
    <property type="project" value="UniProtKB-UniRule"/>
</dbReference>
<dbReference type="PANTHER" id="PTHR11472">
    <property type="entry name" value="DNA REPAIR DEAD HELICASE RAD3/XP-D SUBFAMILY MEMBER"/>
    <property type="match status" value="1"/>
</dbReference>
<evidence type="ECO:0000259" key="7">
    <source>
        <dbReference type="PROSITE" id="PS51193"/>
    </source>
</evidence>
<dbReference type="Gene3D" id="3.40.50.300">
    <property type="entry name" value="P-loop containing nucleotide triphosphate hydrolases"/>
    <property type="match status" value="2"/>
</dbReference>
<name>A0AAX2H708_9PSED</name>
<evidence type="ECO:0000256" key="2">
    <source>
        <dbReference type="ARBA" id="ARBA00022741"/>
    </source>
</evidence>
<keyword evidence="6 8" id="KW-0347">Helicase</keyword>
<organism evidence="8 9">
    <name type="scientific">Pseudomonas lundensis</name>
    <dbReference type="NCBI Taxonomy" id="86185"/>
    <lineage>
        <taxon>Bacteria</taxon>
        <taxon>Pseudomonadati</taxon>
        <taxon>Pseudomonadota</taxon>
        <taxon>Gammaproteobacteria</taxon>
        <taxon>Pseudomonadales</taxon>
        <taxon>Pseudomonadaceae</taxon>
        <taxon>Pseudomonas</taxon>
    </lineage>
</organism>
<comment type="cofactor">
    <cofactor evidence="6">
        <name>[4Fe-4S] cluster</name>
        <dbReference type="ChEBI" id="CHEBI:49883"/>
    </cofactor>
    <text evidence="6">Binds 1 [4Fe-4S] cluster.</text>
</comment>
<comment type="caution">
    <text evidence="8">The sequence shown here is derived from an EMBL/GenBank/DDBJ whole genome shotgun (WGS) entry which is preliminary data.</text>
</comment>
<keyword evidence="4 6" id="KW-0067">ATP-binding</keyword>
<dbReference type="GO" id="GO:0005524">
    <property type="term" value="F:ATP binding"/>
    <property type="evidence" value="ECO:0007669"/>
    <property type="project" value="UniProtKB-UniRule"/>
</dbReference>
<dbReference type="InterPro" id="IPR006555">
    <property type="entry name" value="ATP-dep_Helicase_C"/>
</dbReference>
<dbReference type="GO" id="GO:0009432">
    <property type="term" value="P:SOS response"/>
    <property type="evidence" value="ECO:0007669"/>
    <property type="project" value="TreeGrafter"/>
</dbReference>
<dbReference type="GO" id="GO:0003677">
    <property type="term" value="F:DNA binding"/>
    <property type="evidence" value="ECO:0007669"/>
    <property type="project" value="UniProtKB-UniRule"/>
</dbReference>
<comment type="function">
    <text evidence="6">DNA-dependent ATPase and 5'-3' DNA helicase. Unwinds D-loops, R-loops, forked DNA and G-quadruplex DNA.</text>
</comment>
<evidence type="ECO:0000313" key="8">
    <source>
        <dbReference type="EMBL" id="SOB52184.1"/>
    </source>
</evidence>
<dbReference type="InterPro" id="IPR045028">
    <property type="entry name" value="DinG/Rad3-like"/>
</dbReference>
<feature type="binding site" evidence="6">
    <location>
        <position position="225"/>
    </location>
    <ligand>
        <name>[4Fe-4S] cluster</name>
        <dbReference type="ChEBI" id="CHEBI:49883"/>
    </ligand>
</feature>
<dbReference type="InterPro" id="IPR011545">
    <property type="entry name" value="DEAD/DEAH_box_helicase_dom"/>
</dbReference>
<feature type="binding site" evidence="6">
    <location>
        <position position="230"/>
    </location>
    <ligand>
        <name>[4Fe-4S] cluster</name>
        <dbReference type="ChEBI" id="CHEBI:49883"/>
    </ligand>
</feature>
<evidence type="ECO:0000313" key="9">
    <source>
        <dbReference type="Proteomes" id="UP000219564"/>
    </source>
</evidence>
<keyword evidence="2 6" id="KW-0547">Nucleotide-binding</keyword>
<dbReference type="GO" id="GO:0016818">
    <property type="term" value="F:hydrolase activity, acting on acid anhydrides, in phosphorus-containing anhydrides"/>
    <property type="evidence" value="ECO:0007669"/>
    <property type="project" value="InterPro"/>
</dbReference>
<dbReference type="Pfam" id="PF13307">
    <property type="entry name" value="Helicase_C_2"/>
    <property type="match status" value="1"/>
</dbReference>
<dbReference type="InterPro" id="IPR027417">
    <property type="entry name" value="P-loop_NTPase"/>
</dbReference>
<dbReference type="InterPro" id="IPR014013">
    <property type="entry name" value="Helic_SF1/SF2_ATP-bd_DinG/Rad3"/>
</dbReference>
<comment type="catalytic activity">
    <reaction evidence="6">
        <text>ATP + H2O = ADP + phosphate + H(+)</text>
        <dbReference type="Rhea" id="RHEA:13065"/>
        <dbReference type="ChEBI" id="CHEBI:15377"/>
        <dbReference type="ChEBI" id="CHEBI:15378"/>
        <dbReference type="ChEBI" id="CHEBI:30616"/>
        <dbReference type="ChEBI" id="CHEBI:43474"/>
        <dbReference type="ChEBI" id="CHEBI:456216"/>
        <dbReference type="EC" id="5.6.2.3"/>
    </reaction>
</comment>
<feature type="binding site" evidence="6">
    <location>
        <position position="236"/>
    </location>
    <ligand>
        <name>[4Fe-4S] cluster</name>
        <dbReference type="ChEBI" id="CHEBI:49883"/>
    </ligand>
</feature>
<proteinExistence type="inferred from homology"/>
<keyword evidence="6" id="KW-0413">Isomerase</keyword>
<sequence>MIAAIRTTENLSSVSRARRTMISNELKSQIQGAYSRFLEAKSLKPRYGQRLMIAEVAKVLGDIDTDDEGHRSGEPAVVAVEAGTGTGKTVAYSLAAIPTAKAAGKRLVIATATVALQEQIVYKDLPDLMRNSGLNFSFALAKGRGRYMCLSKLDMLLQEGHAQTATAQLFEEEGFKIEVDEASQKLFTSMIEKLAGNKWDGDRDSWPQALEDQDWARLTTDHSQCTNRHCPNFGQCAFYKAREGMGKVDVIVTNHDMVLADLALGGGAVLPDPRDTLYVFDEGHHLPDKAIGHFAHYTRLRSTADWLEQTAKNLTKLLAQHPLPGDLGRLLEQVPELAKEIKAQQQFMFTTCEQIADFKVGEEPEGRERPRHRFVGGLIPDHMREMGIELKKGFSRLTDLFTRLTEILKDGMDGEVNIGITSNQAEEWYPLFGSLLSRAQGNWELWTAFTTEDPEDNPPMARWLTLAESGSLFDIEVNASPILAAEMLRRNLWNVAYGALVTSATLTALGTFDRFRMRAGLPKKAVTAVVPSPFHHADAGVLRVPDLKADPRDAMAHTAAIIRDLPGLVEGSKGTLVLFSSRKQMQDVFDGLERDWRKQVFIQGNLSKQETLNKHKARVDGGDSSVLFGLASFAEGVDLPGAYCEHVVIAKIPFSVPDDPVEAALAEWIEARGGNPFMEISVPDASLKLVQACGRLLRTEQDRGTITLLDRRLVTQRYGKAILNALPPFRREIS</sequence>
<comment type="similarity">
    <text evidence="6">Belongs to the helicase family. DinG subfamily. Type 1 sub-subfamily.</text>
</comment>
<keyword evidence="6" id="KW-0479">Metal-binding</keyword>
<keyword evidence="5 6" id="KW-0238">DNA-binding</keyword>
<evidence type="ECO:0000256" key="5">
    <source>
        <dbReference type="ARBA" id="ARBA00023125"/>
    </source>
</evidence>
<dbReference type="HAMAP" id="MF_02205">
    <property type="entry name" value="DinG_proteobact"/>
    <property type="match status" value="1"/>
</dbReference>
<dbReference type="SUPFAM" id="SSF52540">
    <property type="entry name" value="P-loop containing nucleoside triphosphate hydrolases"/>
    <property type="match status" value="1"/>
</dbReference>
<dbReference type="FunFam" id="3.40.50.300:FF:000437">
    <property type="entry name" value="ATP-dependent DNA helicase DinG"/>
    <property type="match status" value="1"/>
</dbReference>
<dbReference type="AlphaFoldDB" id="A0AAX2H708"/>
<dbReference type="GO" id="GO:0033677">
    <property type="term" value="F:DNA/RNA helicase activity"/>
    <property type="evidence" value="ECO:0007669"/>
    <property type="project" value="TreeGrafter"/>
</dbReference>
<feature type="domain" description="Helicase ATP-binding" evidence="7">
    <location>
        <begin position="35"/>
        <end position="327"/>
    </location>
</feature>
<evidence type="ECO:0000256" key="6">
    <source>
        <dbReference type="HAMAP-Rule" id="MF_02205"/>
    </source>
</evidence>
<dbReference type="NCBIfam" id="NF008729">
    <property type="entry name" value="PRK11747.1"/>
    <property type="match status" value="1"/>
</dbReference>
<dbReference type="PANTHER" id="PTHR11472:SF59">
    <property type="entry name" value="ATP-DEPENDENT DNA HELICASE DING"/>
    <property type="match status" value="1"/>
</dbReference>
<protein>
    <recommendedName>
        <fullName evidence="6">ATP-dependent DNA helicase DinG</fullName>
        <ecNumber evidence="6">5.6.2.3</ecNumber>
    </recommendedName>
    <alternativeName>
        <fullName evidence="6">DNA 5'-3' helicase DinG</fullName>
    </alternativeName>
</protein>
<gene>
    <name evidence="6 8" type="primary">dinG</name>
    <name evidence="8" type="ORF">PLUA15_220227</name>
</gene>
<dbReference type="EMBL" id="OBKZ01000015">
    <property type="protein sequence ID" value="SOB52184.1"/>
    <property type="molecule type" value="Genomic_DNA"/>
</dbReference>
<evidence type="ECO:0000256" key="1">
    <source>
        <dbReference type="ARBA" id="ARBA00022485"/>
    </source>
</evidence>
<dbReference type="SMART" id="SM00491">
    <property type="entry name" value="HELICc2"/>
    <property type="match status" value="1"/>
</dbReference>
<dbReference type="PROSITE" id="PS51193">
    <property type="entry name" value="HELICASE_ATP_BIND_2"/>
    <property type="match status" value="1"/>
</dbReference>
<dbReference type="GO" id="GO:0046872">
    <property type="term" value="F:metal ion binding"/>
    <property type="evidence" value="ECO:0007669"/>
    <property type="project" value="UniProtKB-KW"/>
</dbReference>
<feature type="binding site" evidence="6">
    <location>
        <position position="149"/>
    </location>
    <ligand>
        <name>[4Fe-4S] cluster</name>
        <dbReference type="ChEBI" id="CHEBI:49883"/>
    </ligand>
</feature>
<dbReference type="GO" id="GO:0006281">
    <property type="term" value="P:DNA repair"/>
    <property type="evidence" value="ECO:0007669"/>
    <property type="project" value="TreeGrafter"/>
</dbReference>
<dbReference type="FunFam" id="3.40.50.300:FF:001058">
    <property type="entry name" value="ATP-dependent DNA helicase DinG"/>
    <property type="match status" value="1"/>
</dbReference>
<evidence type="ECO:0000256" key="3">
    <source>
        <dbReference type="ARBA" id="ARBA00022801"/>
    </source>
</evidence>
<dbReference type="Proteomes" id="UP000219564">
    <property type="component" value="Unassembled WGS sequence"/>
</dbReference>
<reference evidence="8 9" key="1">
    <citation type="submission" date="2017-08" db="EMBL/GenBank/DDBJ databases">
        <authorList>
            <person name="Chaillou S."/>
        </authorList>
    </citation>
    <scope>NUCLEOTIDE SEQUENCE [LARGE SCALE GENOMIC DNA]</scope>
    <source>
        <strain evidence="8 9">MFPA15A1205</strain>
    </source>
</reference>
<evidence type="ECO:0000256" key="4">
    <source>
        <dbReference type="ARBA" id="ARBA00022840"/>
    </source>
</evidence>
<dbReference type="Pfam" id="PF00270">
    <property type="entry name" value="DEAD"/>
    <property type="match status" value="1"/>
</dbReference>
<accession>A0AAX2H708</accession>